<dbReference type="InParanoid" id="T0QX82"/>
<feature type="region of interest" description="Disordered" evidence="2">
    <location>
        <begin position="326"/>
        <end position="366"/>
    </location>
</feature>
<name>T0QX82_SAPDV</name>
<feature type="compositionally biased region" description="Basic residues" evidence="2">
    <location>
        <begin position="344"/>
        <end position="366"/>
    </location>
</feature>
<dbReference type="GO" id="GO:0016538">
    <property type="term" value="F:cyclin-dependent protein serine/threonine kinase regulator activity"/>
    <property type="evidence" value="ECO:0007669"/>
    <property type="project" value="InterPro"/>
</dbReference>
<dbReference type="RefSeq" id="XP_008607357.1">
    <property type="nucleotide sequence ID" value="XM_008609135.1"/>
</dbReference>
<feature type="domain" description="Cyclin-like" evidence="3">
    <location>
        <begin position="107"/>
        <end position="182"/>
    </location>
</feature>
<dbReference type="InterPro" id="IPR036915">
    <property type="entry name" value="Cyclin-like_sf"/>
</dbReference>
<feature type="compositionally biased region" description="Basic and acidic residues" evidence="2">
    <location>
        <begin position="326"/>
        <end position="343"/>
    </location>
</feature>
<dbReference type="GeneID" id="19944229"/>
<dbReference type="CDD" id="cd20524">
    <property type="entry name" value="CYCLIN_CCNH_rpt1"/>
    <property type="match status" value="1"/>
</dbReference>
<dbReference type="AlphaFoldDB" id="T0QX82"/>
<reference evidence="4 5" key="1">
    <citation type="submission" date="2012-04" db="EMBL/GenBank/DDBJ databases">
        <title>The Genome Sequence of Saprolegnia declina VS20.</title>
        <authorList>
            <consortium name="The Broad Institute Genome Sequencing Platform"/>
            <person name="Russ C."/>
            <person name="Nusbaum C."/>
            <person name="Tyler B."/>
            <person name="van West P."/>
            <person name="Dieguez-Uribeondo J."/>
            <person name="de Bruijn I."/>
            <person name="Tripathy S."/>
            <person name="Jiang R."/>
            <person name="Young S.K."/>
            <person name="Zeng Q."/>
            <person name="Gargeya S."/>
            <person name="Fitzgerald M."/>
            <person name="Haas B."/>
            <person name="Abouelleil A."/>
            <person name="Alvarado L."/>
            <person name="Arachchi H.M."/>
            <person name="Berlin A."/>
            <person name="Chapman S.B."/>
            <person name="Goldberg J."/>
            <person name="Griggs A."/>
            <person name="Gujja S."/>
            <person name="Hansen M."/>
            <person name="Howarth C."/>
            <person name="Imamovic A."/>
            <person name="Larimer J."/>
            <person name="McCowen C."/>
            <person name="Montmayeur A."/>
            <person name="Murphy C."/>
            <person name="Neiman D."/>
            <person name="Pearson M."/>
            <person name="Priest M."/>
            <person name="Roberts A."/>
            <person name="Saif S."/>
            <person name="Shea T."/>
            <person name="Sisk P."/>
            <person name="Sykes S."/>
            <person name="Wortman J."/>
            <person name="Nusbaum C."/>
            <person name="Birren B."/>
        </authorList>
    </citation>
    <scope>NUCLEOTIDE SEQUENCE [LARGE SCALE GENOMIC DNA]</scope>
    <source>
        <strain evidence="4 5">VS20</strain>
    </source>
</reference>
<dbReference type="SMART" id="SM00385">
    <property type="entry name" value="CYCLIN"/>
    <property type="match status" value="1"/>
</dbReference>
<dbReference type="Gene3D" id="1.10.472.10">
    <property type="entry name" value="Cyclin-like"/>
    <property type="match status" value="2"/>
</dbReference>
<evidence type="ECO:0000256" key="1">
    <source>
        <dbReference type="ARBA" id="ARBA00023127"/>
    </source>
</evidence>
<dbReference type="CDD" id="cd20525">
    <property type="entry name" value="CYCLIN_CCNH_rpt2"/>
    <property type="match status" value="1"/>
</dbReference>
<gene>
    <name evidence="4" type="ORF">SDRG_03502</name>
</gene>
<dbReference type="GO" id="GO:0006357">
    <property type="term" value="P:regulation of transcription by RNA polymerase II"/>
    <property type="evidence" value="ECO:0007669"/>
    <property type="project" value="InterPro"/>
</dbReference>
<dbReference type="eggNOG" id="KOG2496">
    <property type="taxonomic scope" value="Eukaryota"/>
</dbReference>
<evidence type="ECO:0000313" key="5">
    <source>
        <dbReference type="Proteomes" id="UP000030762"/>
    </source>
</evidence>
<dbReference type="SUPFAM" id="SSF47954">
    <property type="entry name" value="Cyclin-like"/>
    <property type="match status" value="2"/>
</dbReference>
<dbReference type="InterPro" id="IPR031658">
    <property type="entry name" value="Cyclin_C_2"/>
</dbReference>
<dbReference type="Pfam" id="PF16899">
    <property type="entry name" value="Cyclin_C_2"/>
    <property type="match status" value="1"/>
</dbReference>
<evidence type="ECO:0000313" key="4">
    <source>
        <dbReference type="EMBL" id="EQC39296.1"/>
    </source>
</evidence>
<sequence>MAAYLATSTHLNNWVFTEDQLRTIGALKMNKCHKQLQLCEASPTLARKPRSFACLLPASTNAVLDTTDWNDTLEELDVPPNELALLTLAEEALVLNFYQIQVQDSCTRLFRTSDKVKSAAVVLFKRFYLSNSVMEFHPKYIAPTVIYVAGKVEEQYISVDSISEQLQVDVNQVIAHEMVVLEGARFQLIMYHPFRALTGFIDDIRAFYKSRGVDLKIPTLQSLHASATACINDLILTDAPLLYAPACLALAGLQLTVESAPETYASICMDEYLVQCKRGQQHPSEVAAIHNVLAHVKQLKEARDAVVEDQAQVKAVYKKLKSFHKEAAAATKRKDAPEDTKDAKKSKKHKKDKDAKKSKKSKKQDE</sequence>
<dbReference type="PANTHER" id="PTHR10026">
    <property type="entry name" value="CYCLIN"/>
    <property type="match status" value="1"/>
</dbReference>
<organism evidence="4 5">
    <name type="scientific">Saprolegnia diclina (strain VS20)</name>
    <dbReference type="NCBI Taxonomy" id="1156394"/>
    <lineage>
        <taxon>Eukaryota</taxon>
        <taxon>Sar</taxon>
        <taxon>Stramenopiles</taxon>
        <taxon>Oomycota</taxon>
        <taxon>Saprolegniomycetes</taxon>
        <taxon>Saprolegniales</taxon>
        <taxon>Saprolegniaceae</taxon>
        <taxon>Saprolegnia</taxon>
    </lineage>
</organism>
<dbReference type="VEuPathDB" id="FungiDB:SDRG_03502"/>
<protein>
    <recommendedName>
        <fullName evidence="3">Cyclin-like domain-containing protein</fullName>
    </recommendedName>
</protein>
<dbReference type="EMBL" id="JH767139">
    <property type="protein sequence ID" value="EQC39296.1"/>
    <property type="molecule type" value="Genomic_DNA"/>
</dbReference>
<dbReference type="InterPro" id="IPR043198">
    <property type="entry name" value="Cyclin/Ssn8"/>
</dbReference>
<keyword evidence="1" id="KW-0195">Cyclin</keyword>
<evidence type="ECO:0000256" key="2">
    <source>
        <dbReference type="SAM" id="MobiDB-lite"/>
    </source>
</evidence>
<dbReference type="OrthoDB" id="340962at2759"/>
<keyword evidence="5" id="KW-1185">Reference proteome</keyword>
<evidence type="ECO:0000259" key="3">
    <source>
        <dbReference type="SMART" id="SM00385"/>
    </source>
</evidence>
<proteinExistence type="predicted"/>
<accession>T0QX82</accession>
<dbReference type="OMA" id="YHPFRAL"/>
<dbReference type="Proteomes" id="UP000030762">
    <property type="component" value="Unassembled WGS sequence"/>
</dbReference>
<dbReference type="STRING" id="1156394.T0QX82"/>
<dbReference type="InterPro" id="IPR013763">
    <property type="entry name" value="Cyclin-like_dom"/>
</dbReference>